<dbReference type="PANTHER" id="PTHR23131:SF1">
    <property type="entry name" value="DOMAIN PROTEIN, PUTATIVE (AFU_ORTHOLOGUE AFUA_3G00280)-RELATED"/>
    <property type="match status" value="1"/>
</dbReference>
<dbReference type="EMBL" id="CP055900">
    <property type="protein sequence ID" value="QKX59591.1"/>
    <property type="molecule type" value="Genomic_DNA"/>
</dbReference>
<accession>A0A7H8R1M4</accession>
<dbReference type="Proteomes" id="UP000509510">
    <property type="component" value="Chromosome III"/>
</dbReference>
<dbReference type="InterPro" id="IPR036866">
    <property type="entry name" value="RibonucZ/Hydroxyglut_hydro"/>
</dbReference>
<keyword evidence="3" id="KW-1185">Reference proteome</keyword>
<dbReference type="SMART" id="SM00849">
    <property type="entry name" value="Lactamase_B"/>
    <property type="match status" value="1"/>
</dbReference>
<evidence type="ECO:0000313" key="3">
    <source>
        <dbReference type="Proteomes" id="UP000509510"/>
    </source>
</evidence>
<dbReference type="Pfam" id="PF00753">
    <property type="entry name" value="Lactamase_B"/>
    <property type="match status" value="1"/>
</dbReference>
<dbReference type="SUPFAM" id="SSF56281">
    <property type="entry name" value="Metallo-hydrolase/oxidoreductase"/>
    <property type="match status" value="1"/>
</dbReference>
<dbReference type="KEGG" id="trg:TRUGW13939_06728"/>
<dbReference type="GeneID" id="55994222"/>
<sequence length="285" mass="31976">MLVVGTKEAIAFDPPFLTLDANATVAWTKTILTGGQQLKAVFVTHHHPDNSFSANPILEAFPEAKFYAAPYVPTGINNGYDDKVVYWPSVFGRENISIAPRKPDPFVYSFFILDGNPESPVHLLGPVQGDSVDHAIFWLPRERTLICGDTIYARSTHVWVEEVESAALLDAWNNTVALIEHLQPAKLIPGHIEQGWEPDVAADLAHMKKYLSLFGEKVTNAPRKAGVDEFFTFFKDSFSQATKNLDFFLGHLSNQFGEGGTIWEENRHQSPGERTRDQLLGYWFK</sequence>
<reference evidence="3" key="1">
    <citation type="submission" date="2020-06" db="EMBL/GenBank/DDBJ databases">
        <title>A chromosome-scale genome assembly of Talaromyces rugulosus W13939.</title>
        <authorList>
            <person name="Wang B."/>
            <person name="Guo L."/>
            <person name="Ye K."/>
            <person name="Wang L."/>
        </authorList>
    </citation>
    <scope>NUCLEOTIDE SEQUENCE [LARGE SCALE GENOMIC DNA]</scope>
    <source>
        <strain evidence="3">W13939</strain>
    </source>
</reference>
<organism evidence="2 3">
    <name type="scientific">Talaromyces rugulosus</name>
    <name type="common">Penicillium rugulosum</name>
    <dbReference type="NCBI Taxonomy" id="121627"/>
    <lineage>
        <taxon>Eukaryota</taxon>
        <taxon>Fungi</taxon>
        <taxon>Dikarya</taxon>
        <taxon>Ascomycota</taxon>
        <taxon>Pezizomycotina</taxon>
        <taxon>Eurotiomycetes</taxon>
        <taxon>Eurotiomycetidae</taxon>
        <taxon>Eurotiales</taxon>
        <taxon>Trichocomaceae</taxon>
        <taxon>Talaromyces</taxon>
        <taxon>Talaromyces sect. Islandici</taxon>
    </lineage>
</organism>
<dbReference type="InterPro" id="IPR001279">
    <property type="entry name" value="Metallo-B-lactamas"/>
</dbReference>
<evidence type="ECO:0000259" key="1">
    <source>
        <dbReference type="SMART" id="SM00849"/>
    </source>
</evidence>
<dbReference type="OrthoDB" id="536211at2759"/>
<dbReference type="AlphaFoldDB" id="A0A7H8R1M4"/>
<dbReference type="PANTHER" id="PTHR23131">
    <property type="entry name" value="ENDORIBONUCLEASE LACTB2"/>
    <property type="match status" value="1"/>
</dbReference>
<dbReference type="GO" id="GO:0044550">
    <property type="term" value="P:secondary metabolite biosynthetic process"/>
    <property type="evidence" value="ECO:0007669"/>
    <property type="project" value="TreeGrafter"/>
</dbReference>
<proteinExistence type="predicted"/>
<dbReference type="Gene3D" id="3.60.15.10">
    <property type="entry name" value="Ribonuclease Z/Hydroxyacylglutathione hydrolase-like"/>
    <property type="match status" value="1"/>
</dbReference>
<name>A0A7H8R1M4_TALRU</name>
<evidence type="ECO:0000313" key="2">
    <source>
        <dbReference type="EMBL" id="QKX59591.1"/>
    </source>
</evidence>
<dbReference type="InterPro" id="IPR050662">
    <property type="entry name" value="Sec-metab_biosynth-thioest"/>
</dbReference>
<protein>
    <recommendedName>
        <fullName evidence="1">Metallo-beta-lactamase domain-containing protein</fullName>
    </recommendedName>
</protein>
<feature type="domain" description="Metallo-beta-lactamase" evidence="1">
    <location>
        <begin position="1"/>
        <end position="191"/>
    </location>
</feature>
<gene>
    <name evidence="2" type="ORF">TRUGW13939_06728</name>
</gene>
<dbReference type="RefSeq" id="XP_035345769.1">
    <property type="nucleotide sequence ID" value="XM_035489876.1"/>
</dbReference>